<evidence type="ECO:0000313" key="2">
    <source>
        <dbReference type="Proteomes" id="UP000094669"/>
    </source>
</evidence>
<evidence type="ECO:0008006" key="3">
    <source>
        <dbReference type="Google" id="ProtNLM"/>
    </source>
</evidence>
<organism evidence="1 2">
    <name type="scientific">Leptospira inadai serovar Lyme</name>
    <dbReference type="NCBI Taxonomy" id="293084"/>
    <lineage>
        <taxon>Bacteria</taxon>
        <taxon>Pseudomonadati</taxon>
        <taxon>Spirochaetota</taxon>
        <taxon>Spirochaetia</taxon>
        <taxon>Leptospirales</taxon>
        <taxon>Leptospiraceae</taxon>
        <taxon>Leptospira</taxon>
    </lineage>
</organism>
<dbReference type="RefSeq" id="WP_010417952.1">
    <property type="nucleotide sequence ID" value="NZ_MCRM02000021.1"/>
</dbReference>
<evidence type="ECO:0000313" key="1">
    <source>
        <dbReference type="EMBL" id="PNV73647.1"/>
    </source>
</evidence>
<dbReference type="EMBL" id="MCRM02000021">
    <property type="protein sequence ID" value="PNV73647.1"/>
    <property type="molecule type" value="Genomic_DNA"/>
</dbReference>
<sequence>MEHIKESFQTLNPYAIEKSGTRIYCIDYSSFPKLVLDLRKFIKENYISHGYVGFSDDFDSYNDRHSYYLFSTSGGGEVLAVLRIMYKEHTNLLPFEWGFIQDESKRYAQFDTNVADLNSFIFTRALESRKASKCLFGYAARHMLEKGVKRAFGMYDMSNAVIKSVYEKYGAVDSEEFPKPIYFPGYGVIRDQKFYVSFWKIIEIANSQLEKLVFLANPIAERNI</sequence>
<dbReference type="InterPro" id="IPR016181">
    <property type="entry name" value="Acyl_CoA_acyltransferase"/>
</dbReference>
<gene>
    <name evidence="1" type="ORF">BES34_016480</name>
</gene>
<reference evidence="1" key="1">
    <citation type="submission" date="2018-01" db="EMBL/GenBank/DDBJ databases">
        <title>Genomic characterization of Leptospira inadai serogroup Lyme isolated from captured rat in Brazil and comparative analysis with human reference strain.</title>
        <authorList>
            <person name="Moreno L.Z."/>
            <person name="Loureiro A.P."/>
            <person name="Miraglia F."/>
            <person name="Kremer F.S."/>
            <person name="Eslabao M.R."/>
            <person name="Dellagostin O.A."/>
            <person name="Lilenbaum W."/>
            <person name="Moreno A.M."/>
        </authorList>
    </citation>
    <scope>NUCLEOTIDE SEQUENCE [LARGE SCALE GENOMIC DNA]</scope>
    <source>
        <strain evidence="1">M34/99</strain>
    </source>
</reference>
<proteinExistence type="predicted"/>
<name>A0ABX4YF48_9LEPT</name>
<keyword evidence="2" id="KW-1185">Reference proteome</keyword>
<dbReference type="SUPFAM" id="SSF55729">
    <property type="entry name" value="Acyl-CoA N-acyltransferases (Nat)"/>
    <property type="match status" value="1"/>
</dbReference>
<protein>
    <recommendedName>
        <fullName evidence="3">Acetyltransferase (GNAT) domain protein</fullName>
    </recommendedName>
</protein>
<accession>A0ABX4YF48</accession>
<dbReference type="NCBIfam" id="NF047533">
    <property type="entry name" value="LBL_2463_fam"/>
    <property type="match status" value="1"/>
</dbReference>
<dbReference type="Proteomes" id="UP000094669">
    <property type="component" value="Unassembled WGS sequence"/>
</dbReference>
<comment type="caution">
    <text evidence="1">The sequence shown here is derived from an EMBL/GenBank/DDBJ whole genome shotgun (WGS) entry which is preliminary data.</text>
</comment>